<feature type="chain" id="PRO_5015978630" description="EGF-like domain-containing protein" evidence="1">
    <location>
        <begin position="18"/>
        <end position="187"/>
    </location>
</feature>
<keyword evidence="1" id="KW-0732">Signal</keyword>
<feature type="signal peptide" evidence="1">
    <location>
        <begin position="1"/>
        <end position="17"/>
    </location>
</feature>
<dbReference type="RefSeq" id="WP_110999548.1">
    <property type="nucleotide sequence ID" value="NZ_QKTW01000018.1"/>
</dbReference>
<dbReference type="InterPro" id="IPR000742">
    <property type="entry name" value="EGF"/>
</dbReference>
<comment type="caution">
    <text evidence="3">The sequence shown here is derived from an EMBL/GenBank/DDBJ whole genome shotgun (WGS) entry which is preliminary data.</text>
</comment>
<dbReference type="Pfam" id="PF23106">
    <property type="entry name" value="EGF_Teneurin"/>
    <property type="match status" value="1"/>
</dbReference>
<sequence length="187" mass="20235">MKARFKTIILSALGAMAAFTAVTYTSCKPDKCKAIRCAYGGVCNEGTCICPTGYEGPQCEIKTQDKFTGVWNVLEKGTLTSTAQYTASIEANPNGGLTDILIKHFNNYFTSDINAQVKGDTLYIPQQIVDGYIVQGTGYLTPDKYYNTHATMSIRYSVQSTVPGSPVNAYGTSDGGTIYGEPSLWNK</sequence>
<dbReference type="Gene3D" id="2.10.25.10">
    <property type="entry name" value="Laminin"/>
    <property type="match status" value="1"/>
</dbReference>
<keyword evidence="4" id="KW-1185">Reference proteome</keyword>
<dbReference type="SUPFAM" id="SSF57196">
    <property type="entry name" value="EGF/Laminin"/>
    <property type="match status" value="1"/>
</dbReference>
<evidence type="ECO:0000313" key="4">
    <source>
        <dbReference type="Proteomes" id="UP000248745"/>
    </source>
</evidence>
<organism evidence="3 4">
    <name type="scientific">Taibaiella soli</name>
    <dbReference type="NCBI Taxonomy" id="1649169"/>
    <lineage>
        <taxon>Bacteria</taxon>
        <taxon>Pseudomonadati</taxon>
        <taxon>Bacteroidota</taxon>
        <taxon>Chitinophagia</taxon>
        <taxon>Chitinophagales</taxon>
        <taxon>Chitinophagaceae</taxon>
        <taxon>Taibaiella</taxon>
    </lineage>
</organism>
<evidence type="ECO:0000313" key="3">
    <source>
        <dbReference type="EMBL" id="PZF72453.1"/>
    </source>
</evidence>
<proteinExistence type="predicted"/>
<dbReference type="EMBL" id="QKTW01000018">
    <property type="protein sequence ID" value="PZF72453.1"/>
    <property type="molecule type" value="Genomic_DNA"/>
</dbReference>
<evidence type="ECO:0000256" key="1">
    <source>
        <dbReference type="SAM" id="SignalP"/>
    </source>
</evidence>
<accession>A0A2W2BX70</accession>
<dbReference type="Proteomes" id="UP000248745">
    <property type="component" value="Unassembled WGS sequence"/>
</dbReference>
<dbReference type="OrthoDB" id="674834at2"/>
<dbReference type="PROSITE" id="PS00022">
    <property type="entry name" value="EGF_1"/>
    <property type="match status" value="1"/>
</dbReference>
<dbReference type="AlphaFoldDB" id="A0A2W2BX70"/>
<evidence type="ECO:0000259" key="2">
    <source>
        <dbReference type="PROSITE" id="PS50026"/>
    </source>
</evidence>
<gene>
    <name evidence="3" type="ORF">DN068_13975</name>
</gene>
<feature type="domain" description="EGF-like" evidence="2">
    <location>
        <begin position="28"/>
        <end position="60"/>
    </location>
</feature>
<name>A0A2W2BX70_9BACT</name>
<dbReference type="PROSITE" id="PS50026">
    <property type="entry name" value="EGF_3"/>
    <property type="match status" value="1"/>
</dbReference>
<reference evidence="3 4" key="1">
    <citation type="submission" date="2018-06" db="EMBL/GenBank/DDBJ databases">
        <title>Mucibacter soli gen. nov., sp. nov., a new member of the family Chitinophagaceae producing mucin.</title>
        <authorList>
            <person name="Kim M.-K."/>
            <person name="Park S."/>
            <person name="Kim T.-S."/>
            <person name="Joung Y."/>
            <person name="Han J.-H."/>
            <person name="Kim S.B."/>
        </authorList>
    </citation>
    <scope>NUCLEOTIDE SEQUENCE [LARGE SCALE GENOMIC DNA]</scope>
    <source>
        <strain evidence="3 4">R1-15</strain>
    </source>
</reference>
<protein>
    <recommendedName>
        <fullName evidence="2">EGF-like domain-containing protein</fullName>
    </recommendedName>
</protein>
<dbReference type="PROSITE" id="PS01186">
    <property type="entry name" value="EGF_2"/>
    <property type="match status" value="1"/>
</dbReference>